<keyword evidence="6" id="KW-1185">Reference proteome</keyword>
<organism evidence="5 6">
    <name type="scientific">Paramixta manurensis</name>
    <dbReference type="NCBI Taxonomy" id="2740817"/>
    <lineage>
        <taxon>Bacteria</taxon>
        <taxon>Pseudomonadati</taxon>
        <taxon>Pseudomonadota</taxon>
        <taxon>Gammaproteobacteria</taxon>
        <taxon>Enterobacterales</taxon>
        <taxon>Erwiniaceae</taxon>
        <taxon>Paramixta</taxon>
    </lineage>
</organism>
<evidence type="ECO:0000313" key="5">
    <source>
        <dbReference type="EMBL" id="QKJ87735.1"/>
    </source>
</evidence>
<sequence length="375" mass="40422">MVPKNLLHSPDLIQEFAMTSRPVTLADVARLAGVSYQTVSRVLNHSTQVTAETQQRVTAAIQQLNYVPNRVAQQLAGKATRTIGLATSELSLLAPAQIASAIQHRAAALGYHVVIAMANQPGFDAAQAAVNELLAQRVDGLLINLPLQNAQAQALEGLAAHLPFLFMDVAQHATVHQCQYDAAHGARLGVEHLVALGHRRIALLNGPAHSVAATQRFAAWQAALAHHQLQPHAVLTGDWSAASGYQAALTLLPNKLPEAMLIANDQMALGVLRALHQYGVSIPQTVSLVGYDDTEESAWYQPPLTTIRQDLRHLGALSVDRLLQLIGKEMLATTCPLETELVIRETTAPRADHAVDHAAIAQQLRILAQRLEEGK</sequence>
<keyword evidence="2 5" id="KW-0238">DNA-binding</keyword>
<evidence type="ECO:0000259" key="4">
    <source>
        <dbReference type="PROSITE" id="PS50932"/>
    </source>
</evidence>
<evidence type="ECO:0000256" key="2">
    <source>
        <dbReference type="ARBA" id="ARBA00023125"/>
    </source>
</evidence>
<keyword evidence="3" id="KW-0804">Transcription</keyword>
<dbReference type="InterPro" id="IPR000843">
    <property type="entry name" value="HTH_LacI"/>
</dbReference>
<keyword evidence="1" id="KW-0805">Transcription regulation</keyword>
<dbReference type="CDD" id="cd01392">
    <property type="entry name" value="HTH_LacI"/>
    <property type="match status" value="1"/>
</dbReference>
<dbReference type="Gene3D" id="3.40.50.2300">
    <property type="match status" value="2"/>
</dbReference>
<dbReference type="Gene3D" id="1.10.260.40">
    <property type="entry name" value="lambda repressor-like DNA-binding domains"/>
    <property type="match status" value="1"/>
</dbReference>
<evidence type="ECO:0000256" key="1">
    <source>
        <dbReference type="ARBA" id="ARBA00023015"/>
    </source>
</evidence>
<dbReference type="CDD" id="cd01574">
    <property type="entry name" value="PBP1_LacI"/>
    <property type="match status" value="1"/>
</dbReference>
<dbReference type="InterPro" id="IPR046335">
    <property type="entry name" value="LacI/GalR-like_sensor"/>
</dbReference>
<accession>A0A6M8UAQ0</accession>
<proteinExistence type="predicted"/>
<dbReference type="SUPFAM" id="SSF53822">
    <property type="entry name" value="Periplasmic binding protein-like I"/>
    <property type="match status" value="1"/>
</dbReference>
<dbReference type="PRINTS" id="PR00036">
    <property type="entry name" value="HTHLACI"/>
</dbReference>
<dbReference type="PROSITE" id="PS00356">
    <property type="entry name" value="HTH_LACI_1"/>
    <property type="match status" value="1"/>
</dbReference>
<dbReference type="InterPro" id="IPR028082">
    <property type="entry name" value="Peripla_BP_I"/>
</dbReference>
<evidence type="ECO:0000313" key="6">
    <source>
        <dbReference type="Proteomes" id="UP000505325"/>
    </source>
</evidence>
<dbReference type="KEGG" id="pmak:PMPD1_2798"/>
<reference evidence="5 6" key="1">
    <citation type="submission" date="2020-06" db="EMBL/GenBank/DDBJ databases">
        <title>Genome sequence of Paramixta manurensis strain PD-1.</title>
        <authorList>
            <person name="Lee C.W."/>
            <person name="Kim J."/>
        </authorList>
    </citation>
    <scope>NUCLEOTIDE SEQUENCE [LARGE SCALE GENOMIC DNA]</scope>
    <source>
        <strain evidence="5 6">PD-1</strain>
    </source>
</reference>
<dbReference type="EMBL" id="CP054212">
    <property type="protein sequence ID" value="QKJ87735.1"/>
    <property type="molecule type" value="Genomic_DNA"/>
</dbReference>
<dbReference type="AlphaFoldDB" id="A0A6M8UAQ0"/>
<name>A0A6M8UAQ0_9GAMM</name>
<dbReference type="GO" id="GO:0000976">
    <property type="term" value="F:transcription cis-regulatory region binding"/>
    <property type="evidence" value="ECO:0007669"/>
    <property type="project" value="TreeGrafter"/>
</dbReference>
<dbReference type="InterPro" id="IPR010982">
    <property type="entry name" value="Lambda_DNA-bd_dom_sf"/>
</dbReference>
<dbReference type="SUPFAM" id="SSF47413">
    <property type="entry name" value="lambda repressor-like DNA-binding domains"/>
    <property type="match status" value="1"/>
</dbReference>
<protein>
    <submittedName>
        <fullName evidence="5">LacI family DNA-binding transcriptional regulator</fullName>
    </submittedName>
</protein>
<dbReference type="GO" id="GO:0003700">
    <property type="term" value="F:DNA-binding transcription factor activity"/>
    <property type="evidence" value="ECO:0007669"/>
    <property type="project" value="TreeGrafter"/>
</dbReference>
<dbReference type="SMART" id="SM00354">
    <property type="entry name" value="HTH_LACI"/>
    <property type="match status" value="1"/>
</dbReference>
<dbReference type="Proteomes" id="UP000505325">
    <property type="component" value="Chromosome"/>
</dbReference>
<dbReference type="NCBIfam" id="NF007075">
    <property type="entry name" value="PRK09526.1"/>
    <property type="match status" value="1"/>
</dbReference>
<dbReference type="PANTHER" id="PTHR30146:SF153">
    <property type="entry name" value="LACTOSE OPERON REPRESSOR"/>
    <property type="match status" value="1"/>
</dbReference>
<feature type="domain" description="HTH lacI-type" evidence="4">
    <location>
        <begin position="23"/>
        <end position="77"/>
    </location>
</feature>
<dbReference type="PANTHER" id="PTHR30146">
    <property type="entry name" value="LACI-RELATED TRANSCRIPTIONAL REPRESSOR"/>
    <property type="match status" value="1"/>
</dbReference>
<gene>
    <name evidence="5" type="ORF">PMPD1_2798</name>
</gene>
<dbReference type="Pfam" id="PF13377">
    <property type="entry name" value="Peripla_BP_3"/>
    <property type="match status" value="1"/>
</dbReference>
<dbReference type="PROSITE" id="PS50932">
    <property type="entry name" value="HTH_LACI_2"/>
    <property type="match status" value="1"/>
</dbReference>
<dbReference type="Pfam" id="PF00356">
    <property type="entry name" value="LacI"/>
    <property type="match status" value="1"/>
</dbReference>
<evidence type="ECO:0000256" key="3">
    <source>
        <dbReference type="ARBA" id="ARBA00023163"/>
    </source>
</evidence>